<organism evidence="1 2">
    <name type="scientific">Megaselia scalaris</name>
    <name type="common">Humpbacked fly</name>
    <name type="synonym">Phora scalaris</name>
    <dbReference type="NCBI Taxonomy" id="36166"/>
    <lineage>
        <taxon>Eukaryota</taxon>
        <taxon>Metazoa</taxon>
        <taxon>Ecdysozoa</taxon>
        <taxon>Arthropoda</taxon>
        <taxon>Hexapoda</taxon>
        <taxon>Insecta</taxon>
        <taxon>Pterygota</taxon>
        <taxon>Neoptera</taxon>
        <taxon>Endopterygota</taxon>
        <taxon>Diptera</taxon>
        <taxon>Brachycera</taxon>
        <taxon>Muscomorpha</taxon>
        <taxon>Platypezoidea</taxon>
        <taxon>Phoridae</taxon>
        <taxon>Megaseliini</taxon>
        <taxon>Megaselia</taxon>
    </lineage>
</organism>
<dbReference type="HOGENOM" id="CLU_3336126_0_0_1"/>
<reference evidence="2" key="1">
    <citation type="submission" date="2013-02" db="EMBL/GenBank/DDBJ databases">
        <authorList>
            <person name="Hughes D."/>
        </authorList>
    </citation>
    <scope>NUCLEOTIDE SEQUENCE</scope>
    <source>
        <strain>Durham</strain>
        <strain evidence="2">NC isolate 2 -- Noor lab</strain>
    </source>
</reference>
<protein>
    <submittedName>
        <fullName evidence="1">Uncharacterized protein</fullName>
    </submittedName>
</protein>
<dbReference type="EMBL" id="CAQQ02098734">
    <property type="status" value="NOT_ANNOTATED_CDS"/>
    <property type="molecule type" value="Genomic_DNA"/>
</dbReference>
<dbReference type="AlphaFoldDB" id="T1GZX4"/>
<accession>T1GZX4</accession>
<reference evidence="1" key="2">
    <citation type="submission" date="2015-06" db="UniProtKB">
        <authorList>
            <consortium name="EnsemblMetazoa"/>
        </authorList>
    </citation>
    <scope>IDENTIFICATION</scope>
</reference>
<evidence type="ECO:0000313" key="1">
    <source>
        <dbReference type="EnsemblMetazoa" id="MESCA009434-PA"/>
    </source>
</evidence>
<evidence type="ECO:0000313" key="2">
    <source>
        <dbReference type="Proteomes" id="UP000015102"/>
    </source>
</evidence>
<dbReference type="EMBL" id="CAQQ02098735">
    <property type="status" value="NOT_ANNOTATED_CDS"/>
    <property type="molecule type" value="Genomic_DNA"/>
</dbReference>
<sequence length="38" mass="4463">MEVHNGEYDGYKDLVCEDKNTDFFVVPKERQRPITDCA</sequence>
<name>T1GZX4_MEGSC</name>
<proteinExistence type="predicted"/>
<keyword evidence="2" id="KW-1185">Reference proteome</keyword>
<dbReference type="EnsemblMetazoa" id="MESCA009434-RA">
    <property type="protein sequence ID" value="MESCA009434-PA"/>
    <property type="gene ID" value="MESCA009434"/>
</dbReference>
<dbReference type="Proteomes" id="UP000015102">
    <property type="component" value="Unassembled WGS sequence"/>
</dbReference>